<reference evidence="2" key="1">
    <citation type="submission" date="2017-07" db="EMBL/GenBank/DDBJ databases">
        <title>Leptospira spp. isolated from tropical soils.</title>
        <authorList>
            <person name="Thibeaux R."/>
            <person name="Iraola G."/>
            <person name="Ferres I."/>
            <person name="Bierque E."/>
            <person name="Girault D."/>
            <person name="Soupe-Gilbert M.-E."/>
            <person name="Picardeau M."/>
            <person name="Goarant C."/>
        </authorList>
    </citation>
    <scope>NUCLEOTIDE SEQUENCE [LARGE SCALE GENOMIC DNA]</scope>
    <source>
        <strain evidence="2">ATI7-C-A5</strain>
    </source>
</reference>
<gene>
    <name evidence="2" type="ORF">CH379_03785</name>
</gene>
<dbReference type="EMBL" id="NPEF01000023">
    <property type="protein sequence ID" value="PJZ94219.1"/>
    <property type="molecule type" value="Genomic_DNA"/>
</dbReference>
<accession>A0A2N0BCE9</accession>
<protein>
    <submittedName>
        <fullName evidence="2">Uncharacterized protein</fullName>
    </submittedName>
</protein>
<feature type="region of interest" description="Disordered" evidence="1">
    <location>
        <begin position="19"/>
        <end position="49"/>
    </location>
</feature>
<evidence type="ECO:0000313" key="2">
    <source>
        <dbReference type="EMBL" id="PJZ94219.1"/>
    </source>
</evidence>
<proteinExistence type="predicted"/>
<name>A0A2N0BKF2_9LEPT</name>
<sequence>MSFSGKLQRIEKCFFECRNSSIPKNPGPGSESRESKKISRSLQRKLPVREGVFTRDKTLRKKI</sequence>
<dbReference type="AlphaFoldDB" id="A0A2N0BKF2"/>
<accession>A0A2N0BKF2</accession>
<evidence type="ECO:0000256" key="1">
    <source>
        <dbReference type="SAM" id="MobiDB-lite"/>
    </source>
</evidence>
<organism evidence="2">
    <name type="scientific">Leptospira ellisii</name>
    <dbReference type="NCBI Taxonomy" id="2023197"/>
    <lineage>
        <taxon>Bacteria</taxon>
        <taxon>Pseudomonadati</taxon>
        <taxon>Spirochaetota</taxon>
        <taxon>Spirochaetia</taxon>
        <taxon>Leptospirales</taxon>
        <taxon>Leptospiraceae</taxon>
        <taxon>Leptospira</taxon>
    </lineage>
</organism>
<comment type="caution">
    <text evidence="2">The sequence shown here is derived from an EMBL/GenBank/DDBJ whole genome shotgun (WGS) entry which is preliminary data.</text>
</comment>